<dbReference type="AlphaFoldDB" id="A0A975GJP5"/>
<evidence type="ECO:0000256" key="5">
    <source>
        <dbReference type="ARBA" id="ARBA00022723"/>
    </source>
</evidence>
<keyword evidence="3 10" id="KW-0285">Flavoprotein</keyword>
<comment type="cofactor">
    <cofactor evidence="11">
        <name>Mg(2+)</name>
        <dbReference type="ChEBI" id="CHEBI:18420"/>
    </cofactor>
    <cofactor evidence="11">
        <name>Mn(2+)</name>
        <dbReference type="ChEBI" id="CHEBI:29035"/>
    </cofactor>
    <text evidence="11">Magnesium. Can also use manganese.</text>
</comment>
<sequence length="336" mass="37418">MKKITILIIFFLLTACPGKKENQEVLIQGRTMGTTFNIKVITSENTSDLEKKINNRLKQINKSMSTYDKTSEISRFNQIPDTETKLSITGDFLKVITIGEKIYRLTKGAWDGTIDPLINLWGFGRTKQEAGLPLSEEIQAVLPFVGFDNIEISQNGFLRKKKPGISLDLASIAKGYGVDQIAALITEYGFSDFLVEIGGEIYASGVRLDGQYWRIGINRPKTNAAFDDVYKTASLYNKAFATSGDYRQFFEKNGKRYSHVLDPRTGYPVSNRVVSATVIADNCTFADGLATALMVMGHEKGIDLVNTIDDTECLIIVEEPDGTLTDYYSRGFKTQS</sequence>
<evidence type="ECO:0000313" key="14">
    <source>
        <dbReference type="Proteomes" id="UP000663720"/>
    </source>
</evidence>
<evidence type="ECO:0000256" key="2">
    <source>
        <dbReference type="ARBA" id="ARBA00016337"/>
    </source>
</evidence>
<evidence type="ECO:0000256" key="6">
    <source>
        <dbReference type="ARBA" id="ARBA00022827"/>
    </source>
</evidence>
<dbReference type="PANTHER" id="PTHR30040">
    <property type="entry name" value="THIAMINE BIOSYNTHESIS LIPOPROTEIN APBE"/>
    <property type="match status" value="1"/>
</dbReference>
<dbReference type="GO" id="GO:0016740">
    <property type="term" value="F:transferase activity"/>
    <property type="evidence" value="ECO:0007669"/>
    <property type="project" value="UniProtKB-UniRule"/>
</dbReference>
<evidence type="ECO:0000256" key="3">
    <source>
        <dbReference type="ARBA" id="ARBA00022630"/>
    </source>
</evidence>
<evidence type="ECO:0000256" key="8">
    <source>
        <dbReference type="ARBA" id="ARBA00031306"/>
    </source>
</evidence>
<keyword evidence="7 10" id="KW-0460">Magnesium</keyword>
<keyword evidence="4 10" id="KW-0808">Transferase</keyword>
<keyword evidence="6 10" id="KW-0274">FAD</keyword>
<dbReference type="GO" id="GO:0046872">
    <property type="term" value="F:metal ion binding"/>
    <property type="evidence" value="ECO:0007669"/>
    <property type="project" value="UniProtKB-UniRule"/>
</dbReference>
<keyword evidence="12" id="KW-0472">Membrane</keyword>
<proteinExistence type="inferred from homology"/>
<keyword evidence="12" id="KW-0449">Lipoprotein</keyword>
<evidence type="ECO:0000256" key="11">
    <source>
        <dbReference type="PIRSR" id="PIRSR006268-2"/>
    </source>
</evidence>
<dbReference type="PROSITE" id="PS51257">
    <property type="entry name" value="PROKAR_LIPOPROTEIN"/>
    <property type="match status" value="1"/>
</dbReference>
<evidence type="ECO:0000256" key="4">
    <source>
        <dbReference type="ARBA" id="ARBA00022679"/>
    </source>
</evidence>
<accession>A0A975GJP5</accession>
<evidence type="ECO:0000256" key="1">
    <source>
        <dbReference type="ARBA" id="ARBA00011955"/>
    </source>
</evidence>
<dbReference type="PIRSF" id="PIRSF006268">
    <property type="entry name" value="ApbE"/>
    <property type="match status" value="1"/>
</dbReference>
<evidence type="ECO:0000256" key="7">
    <source>
        <dbReference type="ARBA" id="ARBA00022842"/>
    </source>
</evidence>
<dbReference type="GO" id="GO:0005886">
    <property type="term" value="C:plasma membrane"/>
    <property type="evidence" value="ECO:0007669"/>
    <property type="project" value="UniProtKB-SubCell"/>
</dbReference>
<keyword evidence="12" id="KW-0997">Cell inner membrane</keyword>
<evidence type="ECO:0000256" key="12">
    <source>
        <dbReference type="RuleBase" id="RU363002"/>
    </source>
</evidence>
<keyword evidence="5 10" id="KW-0479">Metal-binding</keyword>
<comment type="catalytic activity">
    <reaction evidence="9 10 12">
        <text>L-threonyl-[protein] + FAD = FMN-L-threonyl-[protein] + AMP + H(+)</text>
        <dbReference type="Rhea" id="RHEA:36847"/>
        <dbReference type="Rhea" id="RHEA-COMP:11060"/>
        <dbReference type="Rhea" id="RHEA-COMP:11061"/>
        <dbReference type="ChEBI" id="CHEBI:15378"/>
        <dbReference type="ChEBI" id="CHEBI:30013"/>
        <dbReference type="ChEBI" id="CHEBI:57692"/>
        <dbReference type="ChEBI" id="CHEBI:74257"/>
        <dbReference type="ChEBI" id="CHEBI:456215"/>
        <dbReference type="EC" id="2.7.1.180"/>
    </reaction>
</comment>
<dbReference type="PANTHER" id="PTHR30040:SF2">
    <property type="entry name" value="FAD:PROTEIN FMN TRANSFERASE"/>
    <property type="match status" value="1"/>
</dbReference>
<reference evidence="13" key="1">
    <citation type="journal article" date="2021" name="Microb. Physiol.">
        <title>Proteogenomic Insights into the Physiology of Marine, Sulfate-Reducing, Filamentous Desulfonema limicola and Desulfonema magnum.</title>
        <authorList>
            <person name="Schnaars V."/>
            <person name="Wohlbrand L."/>
            <person name="Scheve S."/>
            <person name="Hinrichs C."/>
            <person name="Reinhardt R."/>
            <person name="Rabus R."/>
        </authorList>
    </citation>
    <scope>NUCLEOTIDE SEQUENCE</scope>
    <source>
        <strain evidence="13">5ac10</strain>
    </source>
</reference>
<keyword evidence="12" id="KW-1003">Cell membrane</keyword>
<feature type="binding site" evidence="11">
    <location>
        <position position="171"/>
    </location>
    <ligand>
        <name>Mg(2+)</name>
        <dbReference type="ChEBI" id="CHEBI:18420"/>
    </ligand>
</feature>
<dbReference type="InterPro" id="IPR003374">
    <property type="entry name" value="ApbE-like_sf"/>
</dbReference>
<gene>
    <name evidence="13" type="primary">apbE</name>
    <name evidence="13" type="ORF">dnl_61420</name>
</gene>
<feature type="binding site" evidence="11">
    <location>
        <position position="291"/>
    </location>
    <ligand>
        <name>Mg(2+)</name>
        <dbReference type="ChEBI" id="CHEBI:18420"/>
    </ligand>
</feature>
<comment type="subcellular location">
    <subcellularLocation>
        <location evidence="12">Cell inner membrane</location>
        <topology evidence="12">Lipid-anchor</topology>
        <orientation evidence="12">Periplasmic side</orientation>
    </subcellularLocation>
</comment>
<evidence type="ECO:0000256" key="9">
    <source>
        <dbReference type="ARBA" id="ARBA00048540"/>
    </source>
</evidence>
<comment type="function">
    <text evidence="12">Flavin transferase that catalyzes the transfer of the FMN moiety of FAD and its covalent binding to the hydroxyl group of a threonine residue in a target flavoprotein.</text>
</comment>
<organism evidence="13 14">
    <name type="scientific">Desulfonema limicola</name>
    <dbReference type="NCBI Taxonomy" id="45656"/>
    <lineage>
        <taxon>Bacteria</taxon>
        <taxon>Pseudomonadati</taxon>
        <taxon>Thermodesulfobacteriota</taxon>
        <taxon>Desulfobacteria</taxon>
        <taxon>Desulfobacterales</taxon>
        <taxon>Desulfococcaceae</taxon>
        <taxon>Desulfonema</taxon>
    </lineage>
</organism>
<evidence type="ECO:0000313" key="13">
    <source>
        <dbReference type="EMBL" id="QTA83727.1"/>
    </source>
</evidence>
<comment type="similarity">
    <text evidence="10 12">Belongs to the ApbE family.</text>
</comment>
<dbReference type="InterPro" id="IPR024932">
    <property type="entry name" value="ApbE"/>
</dbReference>
<evidence type="ECO:0000256" key="10">
    <source>
        <dbReference type="PIRNR" id="PIRNR006268"/>
    </source>
</evidence>
<name>A0A975GJP5_9BACT</name>
<dbReference type="Proteomes" id="UP000663720">
    <property type="component" value="Chromosome"/>
</dbReference>
<protein>
    <recommendedName>
        <fullName evidence="2 10">FAD:protein FMN transferase</fullName>
        <ecNumber evidence="1 10">2.7.1.180</ecNumber>
    </recommendedName>
    <alternativeName>
        <fullName evidence="8 10">Flavin transferase</fullName>
    </alternativeName>
</protein>
<feature type="binding site" evidence="11">
    <location>
        <position position="287"/>
    </location>
    <ligand>
        <name>Mg(2+)</name>
        <dbReference type="ChEBI" id="CHEBI:18420"/>
    </ligand>
</feature>
<keyword evidence="14" id="KW-1185">Reference proteome</keyword>
<dbReference type="Gene3D" id="3.10.520.10">
    <property type="entry name" value="ApbE-like domains"/>
    <property type="match status" value="1"/>
</dbReference>
<dbReference type="Pfam" id="PF02424">
    <property type="entry name" value="ApbE"/>
    <property type="match status" value="1"/>
</dbReference>
<dbReference type="RefSeq" id="WP_207689529.1">
    <property type="nucleotide sequence ID" value="NZ_CP061799.1"/>
</dbReference>
<dbReference type="EMBL" id="CP061799">
    <property type="protein sequence ID" value="QTA83727.1"/>
    <property type="molecule type" value="Genomic_DNA"/>
</dbReference>
<dbReference type="KEGG" id="dli:dnl_61420"/>
<dbReference type="EC" id="2.7.1.180" evidence="1 10"/>
<dbReference type="SUPFAM" id="SSF143631">
    <property type="entry name" value="ApbE-like"/>
    <property type="match status" value="1"/>
</dbReference>